<dbReference type="EMBL" id="CM023486">
    <property type="protein sequence ID" value="KAH6928689.1"/>
    <property type="molecule type" value="Genomic_DNA"/>
</dbReference>
<name>A0ACB7S7G7_HYAAI</name>
<keyword evidence="2" id="KW-1185">Reference proteome</keyword>
<gene>
    <name evidence="1" type="ORF">HPB50_018454</name>
</gene>
<comment type="caution">
    <text evidence="1">The sequence shown here is derived from an EMBL/GenBank/DDBJ whole genome shotgun (WGS) entry which is preliminary data.</text>
</comment>
<sequence length="99" mass="11003">MGAPQHLCFEAESRRRREGSPKSRGLAKTAEDHQGTFCALPTPSRAVPWIVSAQLTLSLGAGVLDRDRVGPRLRVLLLWDRDRPCDRDLERGLVGWRGG</sequence>
<reference evidence="1" key="1">
    <citation type="submission" date="2020-05" db="EMBL/GenBank/DDBJ databases">
        <title>Large-scale comparative analyses of tick genomes elucidate their genetic diversity and vector capacities.</title>
        <authorList>
            <person name="Jia N."/>
            <person name="Wang J."/>
            <person name="Shi W."/>
            <person name="Du L."/>
            <person name="Sun Y."/>
            <person name="Zhan W."/>
            <person name="Jiang J."/>
            <person name="Wang Q."/>
            <person name="Zhang B."/>
            <person name="Ji P."/>
            <person name="Sakyi L.B."/>
            <person name="Cui X."/>
            <person name="Yuan T."/>
            <person name="Jiang B."/>
            <person name="Yang W."/>
            <person name="Lam T.T.-Y."/>
            <person name="Chang Q."/>
            <person name="Ding S."/>
            <person name="Wang X."/>
            <person name="Zhu J."/>
            <person name="Ruan X."/>
            <person name="Zhao L."/>
            <person name="Wei J."/>
            <person name="Que T."/>
            <person name="Du C."/>
            <person name="Cheng J."/>
            <person name="Dai P."/>
            <person name="Han X."/>
            <person name="Huang E."/>
            <person name="Gao Y."/>
            <person name="Liu J."/>
            <person name="Shao H."/>
            <person name="Ye R."/>
            <person name="Li L."/>
            <person name="Wei W."/>
            <person name="Wang X."/>
            <person name="Wang C."/>
            <person name="Yang T."/>
            <person name="Huo Q."/>
            <person name="Li W."/>
            <person name="Guo W."/>
            <person name="Chen H."/>
            <person name="Zhou L."/>
            <person name="Ni X."/>
            <person name="Tian J."/>
            <person name="Zhou Y."/>
            <person name="Sheng Y."/>
            <person name="Liu T."/>
            <person name="Pan Y."/>
            <person name="Xia L."/>
            <person name="Li J."/>
            <person name="Zhao F."/>
            <person name="Cao W."/>
        </authorList>
    </citation>
    <scope>NUCLEOTIDE SEQUENCE</scope>
    <source>
        <strain evidence="1">Hyas-2018</strain>
    </source>
</reference>
<evidence type="ECO:0000313" key="2">
    <source>
        <dbReference type="Proteomes" id="UP000821845"/>
    </source>
</evidence>
<protein>
    <submittedName>
        <fullName evidence="1">Uncharacterized protein</fullName>
    </submittedName>
</protein>
<dbReference type="Proteomes" id="UP000821845">
    <property type="component" value="Chromosome 6"/>
</dbReference>
<organism evidence="1 2">
    <name type="scientific">Hyalomma asiaticum</name>
    <name type="common">Tick</name>
    <dbReference type="NCBI Taxonomy" id="266040"/>
    <lineage>
        <taxon>Eukaryota</taxon>
        <taxon>Metazoa</taxon>
        <taxon>Ecdysozoa</taxon>
        <taxon>Arthropoda</taxon>
        <taxon>Chelicerata</taxon>
        <taxon>Arachnida</taxon>
        <taxon>Acari</taxon>
        <taxon>Parasitiformes</taxon>
        <taxon>Ixodida</taxon>
        <taxon>Ixodoidea</taxon>
        <taxon>Ixodidae</taxon>
        <taxon>Hyalomminae</taxon>
        <taxon>Hyalomma</taxon>
    </lineage>
</organism>
<accession>A0ACB7S7G7</accession>
<evidence type="ECO:0000313" key="1">
    <source>
        <dbReference type="EMBL" id="KAH6928689.1"/>
    </source>
</evidence>
<proteinExistence type="predicted"/>